<evidence type="ECO:0000313" key="2">
    <source>
        <dbReference type="Proteomes" id="UP000727857"/>
    </source>
</evidence>
<gene>
    <name evidence="1" type="ORF">IAB16_00235</name>
</gene>
<sequence length="79" mass="8857">MSREAGEAAYERLKQSMARDKTLPEGFMSLLRADLDTVLKAYFEYGESDLRAELTPWAGEGYTLTVTLSAPRAKQVKLL</sequence>
<dbReference type="AlphaFoldDB" id="A0A940DFP1"/>
<organism evidence="1 2">
    <name type="scientific">Candidatus Stercoripulliclostridium pullicola</name>
    <dbReference type="NCBI Taxonomy" id="2840953"/>
    <lineage>
        <taxon>Bacteria</taxon>
        <taxon>Bacillati</taxon>
        <taxon>Bacillota</taxon>
        <taxon>Clostridia</taxon>
        <taxon>Eubacteriales</taxon>
        <taxon>Candidatus Stercoripulliclostridium</taxon>
    </lineage>
</organism>
<proteinExistence type="predicted"/>
<comment type="caution">
    <text evidence="1">The sequence shown here is derived from an EMBL/GenBank/DDBJ whole genome shotgun (WGS) entry which is preliminary data.</text>
</comment>
<evidence type="ECO:0000313" key="1">
    <source>
        <dbReference type="EMBL" id="MBO8423439.1"/>
    </source>
</evidence>
<protein>
    <submittedName>
        <fullName evidence="1">Uncharacterized protein</fullName>
    </submittedName>
</protein>
<dbReference type="EMBL" id="JADINF010000004">
    <property type="protein sequence ID" value="MBO8423439.1"/>
    <property type="molecule type" value="Genomic_DNA"/>
</dbReference>
<reference evidence="1" key="2">
    <citation type="journal article" date="2021" name="PeerJ">
        <title>Extensive microbial diversity within the chicken gut microbiome revealed by metagenomics and culture.</title>
        <authorList>
            <person name="Gilroy R."/>
            <person name="Ravi A."/>
            <person name="Getino M."/>
            <person name="Pursley I."/>
            <person name="Horton D.L."/>
            <person name="Alikhan N.F."/>
            <person name="Baker D."/>
            <person name="Gharbi K."/>
            <person name="Hall N."/>
            <person name="Watson M."/>
            <person name="Adriaenssens E.M."/>
            <person name="Foster-Nyarko E."/>
            <person name="Jarju S."/>
            <person name="Secka A."/>
            <person name="Antonio M."/>
            <person name="Oren A."/>
            <person name="Chaudhuri R.R."/>
            <person name="La Ragione R."/>
            <person name="Hildebrand F."/>
            <person name="Pallen M.J."/>
        </authorList>
    </citation>
    <scope>NUCLEOTIDE SEQUENCE</scope>
    <source>
        <strain evidence="1">517</strain>
    </source>
</reference>
<reference evidence="1" key="1">
    <citation type="submission" date="2020-10" db="EMBL/GenBank/DDBJ databases">
        <authorList>
            <person name="Gilroy R."/>
        </authorList>
    </citation>
    <scope>NUCLEOTIDE SEQUENCE</scope>
    <source>
        <strain evidence="1">517</strain>
    </source>
</reference>
<accession>A0A940DFP1</accession>
<dbReference type="Proteomes" id="UP000727857">
    <property type="component" value="Unassembled WGS sequence"/>
</dbReference>
<name>A0A940DFP1_9FIRM</name>